<dbReference type="InterPro" id="IPR011119">
    <property type="entry name" value="Unchr_helicase_relaxase_TraI"/>
</dbReference>
<name>A0A140E7B6_9GAMM</name>
<dbReference type="STRING" id="1538553.JT25_022850"/>
<accession>A0A140E7B6</accession>
<protein>
    <recommendedName>
        <fullName evidence="2">Uncharacterized domain-containing protein</fullName>
    </recommendedName>
</protein>
<evidence type="ECO:0000313" key="3">
    <source>
        <dbReference type="EMBL" id="AMK79290.1"/>
    </source>
</evidence>
<proteinExistence type="predicted"/>
<dbReference type="AlphaFoldDB" id="A0A140E7B6"/>
<reference evidence="3 4" key="1">
    <citation type="journal article" date="2015" name="Environ. Microbiol.">
        <title>Methane oxidation coupled to nitrate reduction under hypoxia by the Gammaproteobacterium Methylomonas denitrificans, sp. nov. type strain FJG1.</title>
        <authorList>
            <person name="Kits K.D."/>
            <person name="Klotz M.G."/>
            <person name="Stein L.Y."/>
        </authorList>
    </citation>
    <scope>NUCLEOTIDE SEQUENCE [LARGE SCALE GENOMIC DNA]</scope>
    <source>
        <strain evidence="3 4">FJG1</strain>
    </source>
</reference>
<dbReference type="NCBIfam" id="NF041494">
    <property type="entry name" value="MobH"/>
    <property type="match status" value="1"/>
</dbReference>
<dbReference type="KEGG" id="mdn:JT25_022850"/>
<dbReference type="Proteomes" id="UP000030512">
    <property type="component" value="Chromosome"/>
</dbReference>
<keyword evidence="4" id="KW-1185">Reference proteome</keyword>
<evidence type="ECO:0000256" key="1">
    <source>
        <dbReference type="SAM" id="MobiDB-lite"/>
    </source>
</evidence>
<dbReference type="InterPro" id="IPR003607">
    <property type="entry name" value="HD/PDEase_dom"/>
</dbReference>
<evidence type="ECO:0000259" key="2">
    <source>
        <dbReference type="Pfam" id="PF07514"/>
    </source>
</evidence>
<dbReference type="OrthoDB" id="6190309at2"/>
<gene>
    <name evidence="3" type="ORF">JT25_022850</name>
</gene>
<feature type="region of interest" description="Disordered" evidence="1">
    <location>
        <begin position="615"/>
        <end position="639"/>
    </location>
</feature>
<organism evidence="3 4">
    <name type="scientific">Methylomonas denitrificans</name>
    <dbReference type="NCBI Taxonomy" id="1538553"/>
    <lineage>
        <taxon>Bacteria</taxon>
        <taxon>Pseudomonadati</taxon>
        <taxon>Pseudomonadota</taxon>
        <taxon>Gammaproteobacteria</taxon>
        <taxon>Methylococcales</taxon>
        <taxon>Methylococcaceae</taxon>
        <taxon>Methylomonas</taxon>
    </lineage>
</organism>
<dbReference type="EMBL" id="CP014476">
    <property type="protein sequence ID" value="AMK79290.1"/>
    <property type="molecule type" value="Genomic_DNA"/>
</dbReference>
<dbReference type="CDD" id="cd00077">
    <property type="entry name" value="HDc"/>
    <property type="match status" value="1"/>
</dbReference>
<dbReference type="Pfam" id="PF07514">
    <property type="entry name" value="TraI_2"/>
    <property type="match status" value="1"/>
</dbReference>
<sequence length="750" mass="84376">MENLYTYLIQRIGKRLFGETPAMTIEVPKHTEEEIPRYPPFMKGLPAAPVERILASQAELIQAIEHALALPDELYQSVVLPVIARYAAFSHLLPASESHHHRGAGGLFRHGLEVAYWATLSSQGCLFATHATPRERKTLELRWRLAVCFAGLLHDIGKPVSDIAVVDRQGLYTWNPCDENLTDWAERYQIDRYFLRWRENRHKRHEQFSALVIERVLTKASRSYILEPGPDIMQAMLETIHGLNRGAKLSELVIAADCQSVERDLKAHYQNHDLAMGMPVEKYLFDAMRRLVKSGQWRVNEKGARLWRFQEGIHIVWRMGAQDIVAILTKDKVPGIPRDEDTLADILIERGFAIAKVASDGRQYRYWRMQPEGLDVSLYMLRLASLELIFSNEPPVAIHAIELADTPETDTAIASDEPIQNPTAIDNPNAENRDVNSTIVDDISTAQQSVTTLEETAISPGNADVQVIAVPDETDSQMLSGNSEPTIADQANSNTNDDSNSQTLAIAWLREQGQAGEWLIEIADKLNRGEWQIGVDVVVRQSQFLLAFPGVPEKLQLEPAAFIQAIEVKNWLIIDVLSPMLKVQRVGQIRGLLLAEEPSNKLKMLLIPINTMSQAAQTTKPKKTNKTPRPSPKLENPIRKQLNHDKSVLQQQSTGSTAAVNHPSTKADAKLAYPEAISAWLQYVRSVNVTEKPQPGGTDDTWYFVSDDELSAYLERYPQLKRYDFLRDIGSLKECQVIGRGKGVKVRIEP</sequence>
<dbReference type="Gene3D" id="1.10.3210.40">
    <property type="match status" value="1"/>
</dbReference>
<feature type="domain" description="Uncharacterised" evidence="2">
    <location>
        <begin position="52"/>
        <end position="363"/>
    </location>
</feature>
<evidence type="ECO:0000313" key="4">
    <source>
        <dbReference type="Proteomes" id="UP000030512"/>
    </source>
</evidence>